<dbReference type="InterPro" id="IPR002871">
    <property type="entry name" value="NIF_FeS_clus_asmbl_NifU_N"/>
</dbReference>
<dbReference type="Pfam" id="PF01592">
    <property type="entry name" value="NifU_N"/>
    <property type="match status" value="1"/>
</dbReference>
<dbReference type="GO" id="GO:0005506">
    <property type="term" value="F:iron ion binding"/>
    <property type="evidence" value="ECO:0007669"/>
    <property type="project" value="InterPro"/>
</dbReference>
<accession>A0AA41R752</accession>
<evidence type="ECO:0000313" key="3">
    <source>
        <dbReference type="Proteomes" id="UP001165427"/>
    </source>
</evidence>
<dbReference type="AlphaFoldDB" id="A0AA41R752"/>
<evidence type="ECO:0000259" key="1">
    <source>
        <dbReference type="Pfam" id="PF01592"/>
    </source>
</evidence>
<name>A0AA41R752_9BACT</name>
<reference evidence="2" key="1">
    <citation type="submission" date="2022-04" db="EMBL/GenBank/DDBJ databases">
        <title>Desulfatitalea alkaliphila sp. nov., a novel anaerobic sulfate-reducing bacterium isolated from terrestrial mud volcano, Taman Peninsula, Russia.</title>
        <authorList>
            <person name="Khomyakova M.A."/>
            <person name="Merkel A.Y."/>
            <person name="Slobodkin A.I."/>
        </authorList>
    </citation>
    <scope>NUCLEOTIDE SEQUENCE</scope>
    <source>
        <strain evidence="2">M08but</strain>
    </source>
</reference>
<protein>
    <submittedName>
        <fullName evidence="2">Iron-sulfur cluster assembly scaffold protein</fullName>
    </submittedName>
</protein>
<dbReference type="SUPFAM" id="SSF82649">
    <property type="entry name" value="SufE/NifU"/>
    <property type="match status" value="1"/>
</dbReference>
<dbReference type="EMBL" id="JALJRB010000031">
    <property type="protein sequence ID" value="MCJ8502698.1"/>
    <property type="molecule type" value="Genomic_DNA"/>
</dbReference>
<keyword evidence="3" id="KW-1185">Reference proteome</keyword>
<dbReference type="Gene3D" id="3.90.1010.10">
    <property type="match status" value="1"/>
</dbReference>
<dbReference type="RefSeq" id="WP_246913870.1">
    <property type="nucleotide sequence ID" value="NZ_JALJRB010000031.1"/>
</dbReference>
<dbReference type="Proteomes" id="UP001165427">
    <property type="component" value="Unassembled WGS sequence"/>
</dbReference>
<proteinExistence type="predicted"/>
<sequence>MSDKLDDFVNDLQGRIFEETRAAYGELGFERWRNPLYQGAMQDAHGRARLKGTCGDTMQLFLKFEQGRVVSASYLTDGCGASTVCGSLAAEMAHGCTPEAIADITGETILELLGVFPEEDRHCAFLAAATLQEALSDYMRHTILDADSRIK</sequence>
<dbReference type="PANTHER" id="PTHR10093">
    <property type="entry name" value="IRON-SULFUR CLUSTER ASSEMBLY ENZYME NIFU HOMOLOG"/>
    <property type="match status" value="1"/>
</dbReference>
<organism evidence="2 3">
    <name type="scientific">Desulfatitalea alkaliphila</name>
    <dbReference type="NCBI Taxonomy" id="2929485"/>
    <lineage>
        <taxon>Bacteria</taxon>
        <taxon>Pseudomonadati</taxon>
        <taxon>Thermodesulfobacteriota</taxon>
        <taxon>Desulfobacteria</taxon>
        <taxon>Desulfobacterales</taxon>
        <taxon>Desulfosarcinaceae</taxon>
        <taxon>Desulfatitalea</taxon>
    </lineage>
</organism>
<feature type="domain" description="NIF system FeS cluster assembly NifU N-terminal" evidence="1">
    <location>
        <begin position="29"/>
        <end position="141"/>
    </location>
</feature>
<comment type="caution">
    <text evidence="2">The sequence shown here is derived from an EMBL/GenBank/DDBJ whole genome shotgun (WGS) entry which is preliminary data.</text>
</comment>
<evidence type="ECO:0000313" key="2">
    <source>
        <dbReference type="EMBL" id="MCJ8502698.1"/>
    </source>
</evidence>
<gene>
    <name evidence="2" type="ORF">MRX98_19135</name>
</gene>
<dbReference type="CDD" id="cd06664">
    <property type="entry name" value="IscU_like"/>
    <property type="match status" value="1"/>
</dbReference>
<dbReference type="GO" id="GO:0051536">
    <property type="term" value="F:iron-sulfur cluster binding"/>
    <property type="evidence" value="ECO:0007669"/>
    <property type="project" value="InterPro"/>
</dbReference>
<dbReference type="GO" id="GO:0016226">
    <property type="term" value="P:iron-sulfur cluster assembly"/>
    <property type="evidence" value="ECO:0007669"/>
    <property type="project" value="InterPro"/>
</dbReference>